<evidence type="ECO:0000313" key="3">
    <source>
        <dbReference type="Proteomes" id="UP000199636"/>
    </source>
</evidence>
<dbReference type="AlphaFoldDB" id="A0A1G8HI58"/>
<sequence length="54" mass="5904">MPTTPSPVPSRPSDSRDWPRDFDIRARYAEQQELLGEAAGRPAAADTGKGPQPR</sequence>
<dbReference type="STRING" id="428992.SAMN05216272_105249"/>
<evidence type="ECO:0000256" key="1">
    <source>
        <dbReference type="SAM" id="MobiDB-lite"/>
    </source>
</evidence>
<dbReference type="RefSeq" id="WP_170842803.1">
    <property type="nucleotide sequence ID" value="NZ_FNDS01000005.1"/>
</dbReference>
<reference evidence="3" key="1">
    <citation type="submission" date="2016-10" db="EMBL/GenBank/DDBJ databases">
        <authorList>
            <person name="Varghese N."/>
            <person name="Submissions S."/>
        </authorList>
    </citation>
    <scope>NUCLEOTIDE SEQUENCE [LARGE SCALE GENOMIC DNA]</scope>
    <source>
        <strain evidence="3">CCM 7469</strain>
    </source>
</reference>
<protein>
    <submittedName>
        <fullName evidence="2">Uncharacterized protein</fullName>
    </submittedName>
</protein>
<name>A0A1G8HI58_9PSED</name>
<gene>
    <name evidence="2" type="ORF">SAMN05216272_105249</name>
</gene>
<feature type="region of interest" description="Disordered" evidence="1">
    <location>
        <begin position="1"/>
        <end position="20"/>
    </location>
</feature>
<proteinExistence type="predicted"/>
<dbReference type="EMBL" id="FNDS01000005">
    <property type="protein sequence ID" value="SDI06348.1"/>
    <property type="molecule type" value="Genomic_DNA"/>
</dbReference>
<feature type="region of interest" description="Disordered" evidence="1">
    <location>
        <begin position="34"/>
        <end position="54"/>
    </location>
</feature>
<accession>A0A1G8HI58</accession>
<feature type="compositionally biased region" description="Pro residues" evidence="1">
    <location>
        <begin position="1"/>
        <end position="10"/>
    </location>
</feature>
<keyword evidence="3" id="KW-1185">Reference proteome</keyword>
<evidence type="ECO:0000313" key="2">
    <source>
        <dbReference type="EMBL" id="SDI06348.1"/>
    </source>
</evidence>
<dbReference type="Proteomes" id="UP000199636">
    <property type="component" value="Unassembled WGS sequence"/>
</dbReference>
<organism evidence="2 3">
    <name type="scientific">Pseudomonas panipatensis</name>
    <dbReference type="NCBI Taxonomy" id="428992"/>
    <lineage>
        <taxon>Bacteria</taxon>
        <taxon>Pseudomonadati</taxon>
        <taxon>Pseudomonadota</taxon>
        <taxon>Gammaproteobacteria</taxon>
        <taxon>Pseudomonadales</taxon>
        <taxon>Pseudomonadaceae</taxon>
        <taxon>Pseudomonas</taxon>
    </lineage>
</organism>